<reference evidence="1" key="1">
    <citation type="submission" date="2024-02" db="EMBL/GenBank/DDBJ databases">
        <title>Klebsiella phages.</title>
        <authorList>
            <person name="Li J."/>
            <person name="Feng Y."/>
            <person name="Zong Z."/>
        </authorList>
    </citation>
    <scope>NUCLEOTIDE SEQUENCE</scope>
</reference>
<proteinExistence type="predicted"/>
<accession>A0AC61ZTD4</accession>
<protein>
    <submittedName>
        <fullName evidence="1">Uncharacterized protein</fullName>
    </submittedName>
</protein>
<name>A0AC61ZTD4_9CAUD</name>
<dbReference type="EMBL" id="PP357458">
    <property type="protein sequence ID" value="WWT41163.1"/>
    <property type="molecule type" value="Genomic_DNA"/>
</dbReference>
<sequence length="111" mass="12731">MFSPNVLEMFKVLVDHNIQVSLHKREDGVYYADLHTQAKSHLHVSEQDGKAVFDMRYGKQESVDITEDVESILYHAAACYAYNCICGRSFGSRAWDKLCEELYITVCYGDL</sequence>
<evidence type="ECO:0000313" key="1">
    <source>
        <dbReference type="EMBL" id="WWT41163.1"/>
    </source>
</evidence>
<organism evidence="1">
    <name type="scientific">Klebsiella phage phi1_175008</name>
    <dbReference type="NCBI Taxonomy" id="3127744"/>
    <lineage>
        <taxon>Viruses</taxon>
        <taxon>Duplodnaviria</taxon>
        <taxon>Heunggongvirae</taxon>
        <taxon>Uroviricota</taxon>
        <taxon>Caudoviricetes</taxon>
        <taxon>Stephanstirmvirinae</taxon>
    </lineage>
</organism>